<keyword evidence="1" id="KW-0004">4Fe-4S</keyword>
<proteinExistence type="predicted"/>
<dbReference type="PANTHER" id="PTHR24960:SF79">
    <property type="entry name" value="PHOTOSYSTEM I IRON-SULFUR CENTER"/>
    <property type="match status" value="1"/>
</dbReference>
<evidence type="ECO:0000313" key="8">
    <source>
        <dbReference type="Proteomes" id="UP000037237"/>
    </source>
</evidence>
<sequence length="402" mass="44626">MTTETCQTAGIEIADDFCSRCGICVAVCPFEAISKDVEQNKIILDVEKCRVCGLCVSACPLSAIDLVYYDVDSLTKKVQTEMAEKGAKTLILECRGSNPVTFNIEDTLKVEDIENFVSLRLPCVGRVPPEFYLNNLASGVEKILVLQCEEDFCRFKEGSKIGINRFELLKDTVNVLGYDPANLIIKKNSLKAIYDTEKCVGCGKCVFICPYNSIVWKDVSTPEIKTEDCMGCGACALVCPHQAIEIRGYEFEPVSEIIKNCSSKTANIRAQGKSPILLFVCQWSEFSALDDVQKGCLTDDMSIIELPCSKGFDPILVLEALSLGFDGVMAVICPEELCKLEEGTYLGERNFSALKVVLKKYDLDDRFESYRVSPKYPGEFKEKLEAFKKKISSIPESEAKNT</sequence>
<gene>
    <name evidence="7" type="ORF">AC477_03340</name>
</gene>
<feature type="domain" description="4Fe-4S ferredoxin-type" evidence="6">
    <location>
        <begin position="40"/>
        <end position="69"/>
    </location>
</feature>
<name>A0A0M0BUV9_9ARCH</name>
<feature type="domain" description="4Fe-4S ferredoxin-type" evidence="6">
    <location>
        <begin position="190"/>
        <end position="219"/>
    </location>
</feature>
<dbReference type="InterPro" id="IPR003813">
    <property type="entry name" value="MvhD/FlpD"/>
</dbReference>
<evidence type="ECO:0000313" key="7">
    <source>
        <dbReference type="EMBL" id="KON32140.1"/>
    </source>
</evidence>
<dbReference type="Gene3D" id="3.30.70.20">
    <property type="match status" value="4"/>
</dbReference>
<evidence type="ECO:0000256" key="3">
    <source>
        <dbReference type="ARBA" id="ARBA00023002"/>
    </source>
</evidence>
<dbReference type="InterPro" id="IPR017896">
    <property type="entry name" value="4Fe4S_Fe-S-bd"/>
</dbReference>
<dbReference type="InterPro" id="IPR017900">
    <property type="entry name" value="4Fe4S_Fe_S_CS"/>
</dbReference>
<organism evidence="7 8">
    <name type="scientific">miscellaneous Crenarchaeota group-1 archaeon SG8-32-1</name>
    <dbReference type="NCBI Taxonomy" id="1685124"/>
    <lineage>
        <taxon>Archaea</taxon>
        <taxon>Candidatus Bathyarchaeota</taxon>
        <taxon>MCG-1</taxon>
    </lineage>
</organism>
<dbReference type="SUPFAM" id="SSF54862">
    <property type="entry name" value="4Fe-4S ferredoxins"/>
    <property type="match status" value="2"/>
</dbReference>
<protein>
    <recommendedName>
        <fullName evidence="6">4Fe-4S ferredoxin-type domain-containing protein</fullName>
    </recommendedName>
</protein>
<dbReference type="AlphaFoldDB" id="A0A0M0BUV9"/>
<dbReference type="GO" id="GO:0016491">
    <property type="term" value="F:oxidoreductase activity"/>
    <property type="evidence" value="ECO:0007669"/>
    <property type="project" value="UniProtKB-KW"/>
</dbReference>
<dbReference type="PROSITE" id="PS51379">
    <property type="entry name" value="4FE4S_FER_2"/>
    <property type="match status" value="4"/>
</dbReference>
<dbReference type="InterPro" id="IPR050157">
    <property type="entry name" value="PSI_iron-sulfur_center"/>
</dbReference>
<dbReference type="Pfam" id="PF13237">
    <property type="entry name" value="Fer4_10"/>
    <property type="match status" value="1"/>
</dbReference>
<dbReference type="GO" id="GO:0046872">
    <property type="term" value="F:metal ion binding"/>
    <property type="evidence" value="ECO:0007669"/>
    <property type="project" value="UniProtKB-KW"/>
</dbReference>
<dbReference type="Proteomes" id="UP000037237">
    <property type="component" value="Unassembled WGS sequence"/>
</dbReference>
<accession>A0A0M0BUV9</accession>
<evidence type="ECO:0000256" key="2">
    <source>
        <dbReference type="ARBA" id="ARBA00022723"/>
    </source>
</evidence>
<keyword evidence="2" id="KW-0479">Metal-binding</keyword>
<comment type="caution">
    <text evidence="7">The sequence shown here is derived from an EMBL/GenBank/DDBJ whole genome shotgun (WGS) entry which is preliminary data.</text>
</comment>
<evidence type="ECO:0000256" key="4">
    <source>
        <dbReference type="ARBA" id="ARBA00023004"/>
    </source>
</evidence>
<dbReference type="PROSITE" id="PS00198">
    <property type="entry name" value="4FE4S_FER_1"/>
    <property type="match status" value="4"/>
</dbReference>
<dbReference type="Pfam" id="PF12838">
    <property type="entry name" value="Fer4_7"/>
    <property type="match status" value="1"/>
</dbReference>
<feature type="domain" description="4Fe-4S ferredoxin-type" evidence="6">
    <location>
        <begin position="220"/>
        <end position="249"/>
    </location>
</feature>
<dbReference type="GO" id="GO:0051539">
    <property type="term" value="F:4 iron, 4 sulfur cluster binding"/>
    <property type="evidence" value="ECO:0007669"/>
    <property type="project" value="UniProtKB-KW"/>
</dbReference>
<keyword evidence="5" id="KW-0411">Iron-sulfur</keyword>
<keyword evidence="4" id="KW-0408">Iron</keyword>
<dbReference type="PANTHER" id="PTHR24960">
    <property type="entry name" value="PHOTOSYSTEM I IRON-SULFUR CENTER-RELATED"/>
    <property type="match status" value="1"/>
</dbReference>
<dbReference type="EMBL" id="LFWU01000076">
    <property type="protein sequence ID" value="KON32140.1"/>
    <property type="molecule type" value="Genomic_DNA"/>
</dbReference>
<evidence type="ECO:0000256" key="5">
    <source>
        <dbReference type="ARBA" id="ARBA00023014"/>
    </source>
</evidence>
<evidence type="ECO:0000256" key="1">
    <source>
        <dbReference type="ARBA" id="ARBA00022485"/>
    </source>
</evidence>
<keyword evidence="3" id="KW-0560">Oxidoreductase</keyword>
<reference evidence="7 8" key="1">
    <citation type="submission" date="2015-06" db="EMBL/GenBank/DDBJ databases">
        <title>New insights into the roles of widespread benthic archaea in carbon and nitrogen cycling.</title>
        <authorList>
            <person name="Lazar C.S."/>
            <person name="Baker B.J."/>
            <person name="Seitz K.W."/>
            <person name="Hyde A.S."/>
            <person name="Dick G.J."/>
            <person name="Hinrichs K.-U."/>
            <person name="Teske A.P."/>
        </authorList>
    </citation>
    <scope>NUCLEOTIDE SEQUENCE [LARGE SCALE GENOMIC DNA]</scope>
    <source>
        <strain evidence="7">SG8-32-1</strain>
    </source>
</reference>
<dbReference type="Pfam" id="PF02662">
    <property type="entry name" value="FlpD"/>
    <property type="match status" value="2"/>
</dbReference>
<evidence type="ECO:0000259" key="6">
    <source>
        <dbReference type="PROSITE" id="PS51379"/>
    </source>
</evidence>
<feature type="domain" description="4Fe-4S ferredoxin-type" evidence="6">
    <location>
        <begin position="9"/>
        <end position="38"/>
    </location>
</feature>